<reference evidence="6" key="1">
    <citation type="submission" date="2015-08" db="EMBL/GenBank/DDBJ databases">
        <authorList>
            <person name="Varghese N."/>
        </authorList>
    </citation>
    <scope>NUCLEOTIDE SEQUENCE [LARGE SCALE GENOMIC DNA]</scope>
    <source>
        <strain evidence="6">DSM 18181</strain>
    </source>
</reference>
<dbReference type="OrthoDB" id="9784774at2"/>
<dbReference type="EMBL" id="CYHF01000002">
    <property type="protein sequence ID" value="CUA94905.1"/>
    <property type="molecule type" value="Genomic_DNA"/>
</dbReference>
<evidence type="ECO:0000259" key="4">
    <source>
        <dbReference type="PROSITE" id="PS51084"/>
    </source>
</evidence>
<dbReference type="CDD" id="cd01276">
    <property type="entry name" value="PKCI_related"/>
    <property type="match status" value="1"/>
</dbReference>
<dbReference type="Pfam" id="PF01230">
    <property type="entry name" value="HIT"/>
    <property type="match status" value="1"/>
</dbReference>
<evidence type="ECO:0000313" key="6">
    <source>
        <dbReference type="Proteomes" id="UP000183649"/>
    </source>
</evidence>
<feature type="short sequence motif" description="Histidine triad motif" evidence="2 3">
    <location>
        <begin position="99"/>
        <end position="103"/>
    </location>
</feature>
<evidence type="ECO:0000313" key="5">
    <source>
        <dbReference type="EMBL" id="CUA94905.1"/>
    </source>
</evidence>
<dbReference type="AlphaFoldDB" id="A0A0K6HVI5"/>
<dbReference type="InterPro" id="IPR011146">
    <property type="entry name" value="HIT-like"/>
</dbReference>
<dbReference type="PANTHER" id="PTHR23089">
    <property type="entry name" value="HISTIDINE TRIAD HIT PROTEIN"/>
    <property type="match status" value="1"/>
</dbReference>
<dbReference type="PROSITE" id="PS51084">
    <property type="entry name" value="HIT_2"/>
    <property type="match status" value="1"/>
</dbReference>
<proteinExistence type="predicted"/>
<gene>
    <name evidence="5" type="ORF">Ga0061069_102261</name>
</gene>
<dbReference type="InterPro" id="IPR019808">
    <property type="entry name" value="Histidine_triad_CS"/>
</dbReference>
<dbReference type="Proteomes" id="UP000183649">
    <property type="component" value="Unassembled WGS sequence"/>
</dbReference>
<keyword evidence="6" id="KW-1185">Reference proteome</keyword>
<dbReference type="InterPro" id="IPR001310">
    <property type="entry name" value="Histidine_triad_HIT"/>
</dbReference>
<dbReference type="SUPFAM" id="SSF54197">
    <property type="entry name" value="HIT-like"/>
    <property type="match status" value="1"/>
</dbReference>
<dbReference type="GO" id="GO:0016787">
    <property type="term" value="F:hydrolase activity"/>
    <property type="evidence" value="ECO:0007669"/>
    <property type="project" value="UniProtKB-KW"/>
</dbReference>
<dbReference type="InterPro" id="IPR036265">
    <property type="entry name" value="HIT-like_sf"/>
</dbReference>
<evidence type="ECO:0000256" key="2">
    <source>
        <dbReference type="PIRSR" id="PIRSR601310-3"/>
    </source>
</evidence>
<evidence type="ECO:0000256" key="1">
    <source>
        <dbReference type="PIRSR" id="PIRSR601310-1"/>
    </source>
</evidence>
<dbReference type="PROSITE" id="PS00892">
    <property type="entry name" value="HIT_1"/>
    <property type="match status" value="1"/>
</dbReference>
<protein>
    <submittedName>
        <fullName evidence="5">Diadenosine tetraphosphate (Ap4A) hydrolase or other HIT family hydrolase</fullName>
    </submittedName>
</protein>
<name>A0A0K6HVI5_9BURK</name>
<sequence>MTDPHCIFCKIAAGQLPAKILYQDDDVLAFHDIHPAAPVHFLIIPRLHLSSLFDVGTEHTALLGKMLQLVPRLARKQGCDDGFRTVINTGQNGGQEVFHLHLHVMGGPRPWKKQAP</sequence>
<dbReference type="STRING" id="339866.GCA_001418255_00785"/>
<dbReference type="Gene3D" id="3.30.428.10">
    <property type="entry name" value="HIT-like"/>
    <property type="match status" value="1"/>
</dbReference>
<organism evidence="5 6">
    <name type="scientific">Thiomonas bhubaneswarensis</name>
    <dbReference type="NCBI Taxonomy" id="339866"/>
    <lineage>
        <taxon>Bacteria</taxon>
        <taxon>Pseudomonadati</taxon>
        <taxon>Pseudomonadota</taxon>
        <taxon>Betaproteobacteria</taxon>
        <taxon>Burkholderiales</taxon>
        <taxon>Thiomonas</taxon>
    </lineage>
</organism>
<feature type="domain" description="HIT" evidence="4">
    <location>
        <begin position="7"/>
        <end position="116"/>
    </location>
</feature>
<evidence type="ECO:0000256" key="3">
    <source>
        <dbReference type="PROSITE-ProRule" id="PRU00464"/>
    </source>
</evidence>
<dbReference type="PRINTS" id="PR00332">
    <property type="entry name" value="HISTRIAD"/>
</dbReference>
<feature type="active site" description="Tele-AMP-histidine intermediate" evidence="1">
    <location>
        <position position="101"/>
    </location>
</feature>
<accession>A0A0K6HVI5</accession>
<dbReference type="RefSeq" id="WP_055449714.1">
    <property type="nucleotide sequence ID" value="NZ_CYHF01000002.1"/>
</dbReference>
<keyword evidence="5" id="KW-0378">Hydrolase</keyword>